<evidence type="ECO:0000256" key="2">
    <source>
        <dbReference type="ARBA" id="ARBA00022980"/>
    </source>
</evidence>
<dbReference type="GO" id="GO:1990904">
    <property type="term" value="C:ribonucleoprotein complex"/>
    <property type="evidence" value="ECO:0007669"/>
    <property type="project" value="UniProtKB-KW"/>
</dbReference>
<dbReference type="GO" id="GO:0003735">
    <property type="term" value="F:structural constituent of ribosome"/>
    <property type="evidence" value="ECO:0007669"/>
    <property type="project" value="InterPro"/>
</dbReference>
<organism evidence="4">
    <name type="scientific">hydrocarbon metagenome</name>
    <dbReference type="NCBI Taxonomy" id="938273"/>
    <lineage>
        <taxon>unclassified sequences</taxon>
        <taxon>metagenomes</taxon>
        <taxon>ecological metagenomes</taxon>
    </lineage>
</organism>
<keyword evidence="2 4" id="KW-0689">Ribosomal protein</keyword>
<gene>
    <name evidence="4" type="ORF">ASZ90_015914</name>
</gene>
<dbReference type="GO" id="GO:0006412">
    <property type="term" value="P:translation"/>
    <property type="evidence" value="ECO:0007669"/>
    <property type="project" value="InterPro"/>
</dbReference>
<dbReference type="InterPro" id="IPR047863">
    <property type="entry name" value="Ribosomal_uS8_CS"/>
</dbReference>
<dbReference type="Gene3D" id="3.30.1490.10">
    <property type="match status" value="1"/>
</dbReference>
<evidence type="ECO:0000256" key="1">
    <source>
        <dbReference type="ARBA" id="ARBA00006471"/>
    </source>
</evidence>
<name>A0A0W8F0M1_9ZZZZ</name>
<dbReference type="AlphaFoldDB" id="A0A0W8F0M1"/>
<dbReference type="Pfam" id="PF00410">
    <property type="entry name" value="Ribosomal_S8"/>
    <property type="match status" value="1"/>
</dbReference>
<evidence type="ECO:0000313" key="4">
    <source>
        <dbReference type="EMBL" id="KUG14458.1"/>
    </source>
</evidence>
<dbReference type="PANTHER" id="PTHR11758">
    <property type="entry name" value="40S RIBOSOMAL PROTEIN S15A"/>
    <property type="match status" value="1"/>
</dbReference>
<dbReference type="PROSITE" id="PS00053">
    <property type="entry name" value="RIBOSOMAL_S8"/>
    <property type="match status" value="1"/>
</dbReference>
<dbReference type="NCBIfam" id="NF003115">
    <property type="entry name" value="PRK04034.1"/>
    <property type="match status" value="1"/>
</dbReference>
<dbReference type="SUPFAM" id="SSF56047">
    <property type="entry name" value="Ribosomal protein S8"/>
    <property type="match status" value="1"/>
</dbReference>
<comment type="caution">
    <text evidence="4">The sequence shown here is derived from an EMBL/GenBank/DDBJ whole genome shotgun (WGS) entry which is preliminary data.</text>
</comment>
<dbReference type="EMBL" id="LNQE01001659">
    <property type="protein sequence ID" value="KUG14458.1"/>
    <property type="molecule type" value="Genomic_DNA"/>
</dbReference>
<dbReference type="Gene3D" id="3.30.1370.30">
    <property type="match status" value="1"/>
</dbReference>
<accession>A0A0W8F0M1</accession>
<dbReference type="InterPro" id="IPR035987">
    <property type="entry name" value="Ribosomal_uS8_sf"/>
</dbReference>
<evidence type="ECO:0000256" key="3">
    <source>
        <dbReference type="ARBA" id="ARBA00023274"/>
    </source>
</evidence>
<dbReference type="InterPro" id="IPR000630">
    <property type="entry name" value="Ribosomal_uS8"/>
</dbReference>
<dbReference type="HAMAP" id="MF_01302_A">
    <property type="entry name" value="Ribosomal_uS8_A"/>
    <property type="match status" value="1"/>
</dbReference>
<sequence length="130" mass="14144">MARLNTLADGMSALKNASDGGKPSVTIEPASKLLGSMFRIMQESGYISGFEYLDDGRGGQFLVQLNGRINKCGSISPRYSVQASELEYWETQYLPGKNFGILILSTSHGVMTHDQARKEGVGGELLGYVY</sequence>
<dbReference type="FunFam" id="3.30.1490.10:FF:000002">
    <property type="entry name" value="40S ribosomal protein S15a"/>
    <property type="match status" value="1"/>
</dbReference>
<protein>
    <submittedName>
        <fullName evidence="4">Ssu ribosomal protein s15ae (S8p)</fullName>
    </submittedName>
</protein>
<proteinExistence type="inferred from homology"/>
<keyword evidence="3" id="KW-0687">Ribonucleoprotein</keyword>
<reference evidence="4" key="1">
    <citation type="journal article" date="2015" name="Proc. Natl. Acad. Sci. U.S.A.">
        <title>Networks of energetic and metabolic interactions define dynamics in microbial communities.</title>
        <authorList>
            <person name="Embree M."/>
            <person name="Liu J.K."/>
            <person name="Al-Bassam M.M."/>
            <person name="Zengler K."/>
        </authorList>
    </citation>
    <scope>NUCLEOTIDE SEQUENCE</scope>
</reference>
<dbReference type="GO" id="GO:0005840">
    <property type="term" value="C:ribosome"/>
    <property type="evidence" value="ECO:0007669"/>
    <property type="project" value="UniProtKB-KW"/>
</dbReference>
<comment type="similarity">
    <text evidence="1">Belongs to the universal ribosomal protein uS8 family.</text>
</comment>